<feature type="transmembrane region" description="Helical" evidence="4">
    <location>
        <begin position="474"/>
        <end position="496"/>
    </location>
</feature>
<feature type="transmembrane region" description="Helical" evidence="4">
    <location>
        <begin position="854"/>
        <end position="879"/>
    </location>
</feature>
<organism evidence="6 7">
    <name type="scientific">Mycena chlorophos</name>
    <name type="common">Agaric fungus</name>
    <name type="synonym">Agaricus chlorophos</name>
    <dbReference type="NCBI Taxonomy" id="658473"/>
    <lineage>
        <taxon>Eukaryota</taxon>
        <taxon>Fungi</taxon>
        <taxon>Dikarya</taxon>
        <taxon>Basidiomycota</taxon>
        <taxon>Agaricomycotina</taxon>
        <taxon>Agaricomycetes</taxon>
        <taxon>Agaricomycetidae</taxon>
        <taxon>Agaricales</taxon>
        <taxon>Marasmiineae</taxon>
        <taxon>Mycenaceae</taxon>
        <taxon>Mycena</taxon>
    </lineage>
</organism>
<dbReference type="GO" id="GO:0022857">
    <property type="term" value="F:transmembrane transporter activity"/>
    <property type="evidence" value="ECO:0007669"/>
    <property type="project" value="InterPro"/>
</dbReference>
<dbReference type="Proteomes" id="UP000613580">
    <property type="component" value="Unassembled WGS sequence"/>
</dbReference>
<dbReference type="InterPro" id="IPR011701">
    <property type="entry name" value="MFS"/>
</dbReference>
<evidence type="ECO:0000256" key="3">
    <source>
        <dbReference type="SAM" id="MobiDB-lite"/>
    </source>
</evidence>
<feature type="transmembrane region" description="Helical" evidence="4">
    <location>
        <begin position="119"/>
        <end position="137"/>
    </location>
</feature>
<feature type="compositionally biased region" description="Polar residues" evidence="3">
    <location>
        <begin position="1"/>
        <end position="11"/>
    </location>
</feature>
<dbReference type="PROSITE" id="PS50850">
    <property type="entry name" value="MFS"/>
    <property type="match status" value="1"/>
</dbReference>
<feature type="transmembrane region" description="Helical" evidence="4">
    <location>
        <begin position="143"/>
        <end position="166"/>
    </location>
</feature>
<feature type="transmembrane region" description="Helical" evidence="4">
    <location>
        <begin position="216"/>
        <end position="236"/>
    </location>
</feature>
<feature type="transmembrane region" description="Helical" evidence="4">
    <location>
        <begin position="546"/>
        <end position="564"/>
    </location>
</feature>
<dbReference type="OrthoDB" id="6499973at2759"/>
<feature type="region of interest" description="Disordered" evidence="3">
    <location>
        <begin position="1"/>
        <end position="21"/>
    </location>
</feature>
<feature type="transmembrane region" description="Helical" evidence="4">
    <location>
        <begin position="277"/>
        <end position="294"/>
    </location>
</feature>
<dbReference type="Pfam" id="PF07690">
    <property type="entry name" value="MFS_1"/>
    <property type="match status" value="2"/>
</dbReference>
<comment type="subcellular location">
    <subcellularLocation>
        <location evidence="1">Membrane</location>
        <topology evidence="1">Multi-pass membrane protein</topology>
    </subcellularLocation>
</comment>
<evidence type="ECO:0000313" key="7">
    <source>
        <dbReference type="Proteomes" id="UP000613580"/>
    </source>
</evidence>
<dbReference type="EMBL" id="JACAZE010000010">
    <property type="protein sequence ID" value="KAF7305428.1"/>
    <property type="molecule type" value="Genomic_DNA"/>
</dbReference>
<dbReference type="GO" id="GO:0016020">
    <property type="term" value="C:membrane"/>
    <property type="evidence" value="ECO:0007669"/>
    <property type="project" value="UniProtKB-SubCell"/>
</dbReference>
<feature type="transmembrane region" description="Helical" evidence="4">
    <location>
        <begin position="790"/>
        <end position="815"/>
    </location>
</feature>
<feature type="transmembrane region" description="Helical" evidence="4">
    <location>
        <begin position="605"/>
        <end position="625"/>
    </location>
</feature>
<dbReference type="InterPro" id="IPR020846">
    <property type="entry name" value="MFS_dom"/>
</dbReference>
<feature type="transmembrane region" description="Helical" evidence="4">
    <location>
        <begin position="700"/>
        <end position="717"/>
    </location>
</feature>
<dbReference type="InterPro" id="IPR050327">
    <property type="entry name" value="Proton-linked_MCT"/>
</dbReference>
<feature type="transmembrane region" description="Helical" evidence="4">
    <location>
        <begin position="737"/>
        <end position="758"/>
    </location>
</feature>
<dbReference type="PANTHER" id="PTHR11360:SF284">
    <property type="entry name" value="EG:103B4.3 PROTEIN-RELATED"/>
    <property type="match status" value="1"/>
</dbReference>
<evidence type="ECO:0000256" key="1">
    <source>
        <dbReference type="ARBA" id="ARBA00004141"/>
    </source>
</evidence>
<sequence length="902" mass="97188">MNDTTKTICSKSESKGTEERLVPAPEVQQYPEGGLAAWLTVFGAYVLGLLSSCEKLFKNLANLARYTTAFGVFQDFYVREYLSHSSPSAISWIGSVNTLLGVSLSVVSGPLYDRGHVRALISTGCLVQALGLFLLSLCQPQQLYQIMLSQGVLLGIGLGLTYVPALALVSQYFRRRRALAMTLTLAGIPLGALLHPTLLNNILPSPGIAHRLSFAAATRVSAAFITALLILGCLLARPRPGMILAKMQRPDATDPRSDCRTSSFWNGVRKAAKDRSYVLASIGMLLSITPLLYPPFFLQLEVTTHGISHTVAFYIEAIGIAARSVGREDDGREDEQGNGELPLTLRYLTLTVPLSIPSSFSAACWTPLSPSSEFGLRSLGSSLINSLTDDPSELGLRMGLSYTLAGFGGLVGPPICGALLTSRFVWWRPTVFSGLERTTMNDTAKPISSKYESSGTEERLVLAPDVQQYPEGGLAAWLTVFGAFIVNFCGFGYTTAFGVFQDFYVREYLSHSSPSAISWIGSVNTLLGVSLSVVSGPLYDRGHVRALISAGCLIQALGLFLLSLCQPQQLYQIMLSQGVLLGIGLGLTYVPALALVSQYFRRRRALAMTLTQAGIPLGAIVHPILLNNLLPSPGMVHRLSFAAATRVSAALMTALLLLGCLLARPRPGMISVKTQSPSPRSDCRPSSFWISVRKAARDRSYVLATLGMLLYITPFFYPPFFLQLEATTHGMSDTFAFYILVIMNAAGLVGRLAAAFLVGHIEAAVLVTSAAGACTLVTLSMLFLRTVASAVVIAIFFGFFIGIYASLCPSLINSLTDDPSELGLRMGLSYTVEGIGGLVGPPICGALLTSRFVWWRPTVFSGVMGLGGFGCFLPATIILRQKRRNMEGGVAHRRESWTREVA</sequence>
<accession>A0A8H6STB3</accession>
<feature type="transmembrane region" description="Helical" evidence="4">
    <location>
        <begin position="765"/>
        <end position="784"/>
    </location>
</feature>
<comment type="caution">
    <text evidence="6">The sequence shown here is derived from an EMBL/GenBank/DDBJ whole genome shotgun (WGS) entry which is preliminary data.</text>
</comment>
<evidence type="ECO:0000256" key="2">
    <source>
        <dbReference type="ARBA" id="ARBA00006727"/>
    </source>
</evidence>
<comment type="similarity">
    <text evidence="2">Belongs to the major facilitator superfamily. Monocarboxylate porter (TC 2.A.1.13) family.</text>
</comment>
<dbReference type="SUPFAM" id="SSF103473">
    <property type="entry name" value="MFS general substrate transporter"/>
    <property type="match status" value="2"/>
</dbReference>
<dbReference type="Gene3D" id="1.20.1250.20">
    <property type="entry name" value="MFS general substrate transporter like domains"/>
    <property type="match status" value="3"/>
</dbReference>
<dbReference type="PANTHER" id="PTHR11360">
    <property type="entry name" value="MONOCARBOXYLATE TRANSPORTER"/>
    <property type="match status" value="1"/>
</dbReference>
<feature type="transmembrane region" description="Helical" evidence="4">
    <location>
        <begin position="400"/>
        <end position="420"/>
    </location>
</feature>
<feature type="transmembrane region" description="Helical" evidence="4">
    <location>
        <begin position="570"/>
        <end position="593"/>
    </location>
</feature>
<keyword evidence="4" id="KW-0472">Membrane</keyword>
<proteinExistence type="inferred from homology"/>
<keyword evidence="4" id="KW-0812">Transmembrane</keyword>
<dbReference type="InterPro" id="IPR036259">
    <property type="entry name" value="MFS_trans_sf"/>
</dbReference>
<feature type="domain" description="Major facilitator superfamily (MFS) profile" evidence="5">
    <location>
        <begin position="475"/>
        <end position="886"/>
    </location>
</feature>
<dbReference type="AlphaFoldDB" id="A0A8H6STB3"/>
<protein>
    <submittedName>
        <fullName evidence="6">MFS general substrate transporter</fullName>
    </submittedName>
</protein>
<name>A0A8H6STB3_MYCCL</name>
<feature type="compositionally biased region" description="Basic and acidic residues" evidence="3">
    <location>
        <begin position="12"/>
        <end position="21"/>
    </location>
</feature>
<gene>
    <name evidence="6" type="ORF">HMN09_00795300</name>
</gene>
<feature type="transmembrane region" description="Helical" evidence="4">
    <location>
        <begin position="827"/>
        <end position="848"/>
    </location>
</feature>
<feature type="transmembrane region" description="Helical" evidence="4">
    <location>
        <begin position="645"/>
        <end position="663"/>
    </location>
</feature>
<evidence type="ECO:0000313" key="6">
    <source>
        <dbReference type="EMBL" id="KAF7305428.1"/>
    </source>
</evidence>
<keyword evidence="7" id="KW-1185">Reference proteome</keyword>
<feature type="transmembrane region" description="Helical" evidence="4">
    <location>
        <begin position="35"/>
        <end position="53"/>
    </location>
</feature>
<reference evidence="6" key="1">
    <citation type="submission" date="2020-05" db="EMBL/GenBank/DDBJ databases">
        <title>Mycena genomes resolve the evolution of fungal bioluminescence.</title>
        <authorList>
            <person name="Tsai I.J."/>
        </authorList>
    </citation>
    <scope>NUCLEOTIDE SEQUENCE</scope>
    <source>
        <strain evidence="6">110903Hualien_Pintung</strain>
    </source>
</reference>
<feature type="transmembrane region" description="Helical" evidence="4">
    <location>
        <begin position="516"/>
        <end position="534"/>
    </location>
</feature>
<keyword evidence="4" id="KW-1133">Transmembrane helix</keyword>
<feature type="transmembrane region" description="Helical" evidence="4">
    <location>
        <begin position="178"/>
        <end position="196"/>
    </location>
</feature>
<evidence type="ECO:0000259" key="5">
    <source>
        <dbReference type="PROSITE" id="PS50850"/>
    </source>
</evidence>
<feature type="transmembrane region" description="Helical" evidence="4">
    <location>
        <begin position="89"/>
        <end position="107"/>
    </location>
</feature>
<evidence type="ECO:0000256" key="4">
    <source>
        <dbReference type="SAM" id="Phobius"/>
    </source>
</evidence>